<dbReference type="EMBL" id="JASJEU010000006">
    <property type="protein sequence ID" value="MDJ1649829.1"/>
    <property type="molecule type" value="Genomic_DNA"/>
</dbReference>
<keyword evidence="9" id="KW-1185">Reference proteome</keyword>
<gene>
    <name evidence="6" type="primary">pfp</name>
    <name evidence="8" type="ORF">QNJ86_03355</name>
</gene>
<sequence>MGNCLVAQSGGPTAVINASLAGVIRANQLNPVYDRVFGGLHGIEGTLDDKLYDLTHLSGHDLEILRQTPSSALGTCRYKLKRGNDADFRRLVDVMDAHDIDTLFYIGGNDSMDTVDALAEWAQEHAPGKRFVGIPKTVDNDLVPVDHCPGFPSAAKVACQITHATRLDYDAYTRPEVFVLEVMGRDAGWLAASCCVTGDVDLLVLPEVDFDRDAFLAEVQRKFTEQGECYIVVSEGAHYADGTYLAATEAANDGFAHAVLGGAAQTLKQMIIDAGIVPRGVVQDLSRAARSSNFAQSLVDVNEAYELGMSAHMRSADPAFTGQVVGIRRDEAAAAEGRYNAEFFAGPASEFANFVKHFPAEWILPNYQGITEEALAYFRPLIEGEPKLFTEAGLPVTLPAFNRRER</sequence>
<comment type="activity regulation">
    <text evidence="6">Non-allosteric.</text>
</comment>
<comment type="subcellular location">
    <subcellularLocation>
        <location evidence="6">Cytoplasm</location>
    </subcellularLocation>
</comment>
<evidence type="ECO:0000313" key="9">
    <source>
        <dbReference type="Proteomes" id="UP001232750"/>
    </source>
</evidence>
<comment type="subunit">
    <text evidence="6">Homodimer.</text>
</comment>
<evidence type="ECO:0000256" key="1">
    <source>
        <dbReference type="ARBA" id="ARBA00001946"/>
    </source>
</evidence>
<organism evidence="8 9">
    <name type="scientific">Gordonibacter faecis</name>
    <dbReference type="NCBI Taxonomy" id="3047475"/>
    <lineage>
        <taxon>Bacteria</taxon>
        <taxon>Bacillati</taxon>
        <taxon>Actinomycetota</taxon>
        <taxon>Coriobacteriia</taxon>
        <taxon>Eggerthellales</taxon>
        <taxon>Eggerthellaceae</taxon>
        <taxon>Gordonibacter</taxon>
    </lineage>
</organism>
<comment type="caution">
    <text evidence="6">Lacks conserved residue(s) required for the propagation of feature annotation.</text>
</comment>
<dbReference type="Pfam" id="PF00365">
    <property type="entry name" value="PFK"/>
    <property type="match status" value="1"/>
</dbReference>
<evidence type="ECO:0000259" key="7">
    <source>
        <dbReference type="Pfam" id="PF00365"/>
    </source>
</evidence>
<dbReference type="PIRSF" id="PIRSF036483">
    <property type="entry name" value="PFK_XF0274"/>
    <property type="match status" value="1"/>
</dbReference>
<keyword evidence="5 6" id="KW-0460">Magnesium</keyword>
<comment type="caution">
    <text evidence="8">The sequence shown here is derived from an EMBL/GenBank/DDBJ whole genome shotgun (WGS) entry which is preliminary data.</text>
</comment>
<dbReference type="Proteomes" id="UP001232750">
    <property type="component" value="Unassembled WGS sequence"/>
</dbReference>
<dbReference type="InterPro" id="IPR000023">
    <property type="entry name" value="Phosphofructokinase_dom"/>
</dbReference>
<proteinExistence type="inferred from homology"/>
<keyword evidence="4 6" id="KW-0418">Kinase</keyword>
<feature type="binding site" evidence="6">
    <location>
        <begin position="137"/>
        <end position="139"/>
    </location>
    <ligand>
        <name>substrate</name>
    </ligand>
</feature>
<dbReference type="NCBIfam" id="NF010675">
    <property type="entry name" value="PRK14072.1"/>
    <property type="match status" value="1"/>
</dbReference>
<protein>
    <recommendedName>
        <fullName evidence="6">Pyrophosphate--fructose 6-phosphate 1-phosphotransferase</fullName>
        <ecNumber evidence="6">2.7.1.90</ecNumber>
    </recommendedName>
    <alternativeName>
        <fullName evidence="6">6-phosphofructokinase, pyrophosphate dependent</fullName>
    </alternativeName>
    <alternativeName>
        <fullName evidence="6">PPi-dependent phosphofructokinase</fullName>
        <shortName evidence="6">PPi-PFK</shortName>
    </alternativeName>
    <alternativeName>
        <fullName evidence="6">Pyrophosphate-dependent 6-phosphofructose-1-kinase</fullName>
    </alternativeName>
</protein>
<dbReference type="HAMAP" id="MF_01978">
    <property type="entry name" value="Phosphofructokinase_II_B2"/>
    <property type="match status" value="1"/>
</dbReference>
<dbReference type="SUPFAM" id="SSF53784">
    <property type="entry name" value="Phosphofructokinase"/>
    <property type="match status" value="1"/>
</dbReference>
<feature type="binding site" evidence="6">
    <location>
        <position position="235"/>
    </location>
    <ligand>
        <name>substrate</name>
    </ligand>
</feature>
<comment type="catalytic activity">
    <reaction evidence="6">
        <text>beta-D-fructose 6-phosphate + diphosphate = beta-D-fructose 1,6-bisphosphate + phosphate + H(+)</text>
        <dbReference type="Rhea" id="RHEA:13613"/>
        <dbReference type="ChEBI" id="CHEBI:15378"/>
        <dbReference type="ChEBI" id="CHEBI:32966"/>
        <dbReference type="ChEBI" id="CHEBI:33019"/>
        <dbReference type="ChEBI" id="CHEBI:43474"/>
        <dbReference type="ChEBI" id="CHEBI:57634"/>
        <dbReference type="EC" id="2.7.1.90"/>
    </reaction>
</comment>
<name>A0ABT7DJX3_9ACTN</name>
<dbReference type="EC" id="2.7.1.90" evidence="6"/>
<evidence type="ECO:0000256" key="2">
    <source>
        <dbReference type="ARBA" id="ARBA00022679"/>
    </source>
</evidence>
<dbReference type="InterPro" id="IPR035966">
    <property type="entry name" value="PKF_sf"/>
</dbReference>
<dbReference type="PANTHER" id="PTHR45770">
    <property type="entry name" value="ATP-DEPENDENT 6-PHOSPHOFRUCTOKINASE 1"/>
    <property type="match status" value="1"/>
</dbReference>
<evidence type="ECO:0000256" key="6">
    <source>
        <dbReference type="HAMAP-Rule" id="MF_01978"/>
    </source>
</evidence>
<feature type="binding site" evidence="6">
    <location>
        <position position="109"/>
    </location>
    <ligand>
        <name>Mg(2+)</name>
        <dbReference type="ChEBI" id="CHEBI:18420"/>
        <note>catalytic</note>
    </ligand>
</feature>
<dbReference type="InterPro" id="IPR050929">
    <property type="entry name" value="PFKA"/>
</dbReference>
<evidence type="ECO:0000256" key="5">
    <source>
        <dbReference type="ARBA" id="ARBA00022842"/>
    </source>
</evidence>
<evidence type="ECO:0000256" key="3">
    <source>
        <dbReference type="ARBA" id="ARBA00022723"/>
    </source>
</evidence>
<evidence type="ECO:0000313" key="8">
    <source>
        <dbReference type="EMBL" id="MDJ1649829.1"/>
    </source>
</evidence>
<dbReference type="GO" id="GO:0047334">
    <property type="term" value="F:diphosphate-fructose-6-phosphate 1-phosphotransferase activity"/>
    <property type="evidence" value="ECO:0007669"/>
    <property type="project" value="UniProtKB-EC"/>
</dbReference>
<comment type="similarity">
    <text evidence="6">Belongs to the phosphofructokinase type A (PFKA) family. PPi-dependent PFK group II subfamily. Clade 'B2' sub-subfamily.</text>
</comment>
<comment type="pathway">
    <text evidence="6">Carbohydrate degradation; glycolysis; D-glyceraldehyde 3-phosphate and glycerone phosphate from D-glucose: step 3/4.</text>
</comment>
<comment type="cofactor">
    <cofactor evidence="1 6">
        <name>Mg(2+)</name>
        <dbReference type="ChEBI" id="CHEBI:18420"/>
    </cofactor>
</comment>
<feature type="active site" description="Proton acceptor" evidence="6">
    <location>
        <position position="139"/>
    </location>
</feature>
<dbReference type="PRINTS" id="PR00476">
    <property type="entry name" value="PHFRCTKINASE"/>
</dbReference>
<dbReference type="Gene3D" id="3.40.50.460">
    <property type="entry name" value="Phosphofructokinase domain"/>
    <property type="match status" value="1"/>
</dbReference>
<dbReference type="Gene3D" id="3.40.50.450">
    <property type="match status" value="1"/>
</dbReference>
<comment type="function">
    <text evidence="6">Catalyzes the phosphorylation of D-fructose 6-phosphate, the first committing step of glycolysis. Uses inorganic phosphate (PPi) as phosphoryl donor instead of ATP like common ATP-dependent phosphofructokinases (ATP-PFKs), which renders the reaction reversible, and can thus function both in glycolysis and gluconeogenesis. Consistently, PPi-PFK can replace the enzymes of both the forward (ATP-PFK) and reverse (fructose-bisphosphatase (FBPase)) reactions.</text>
</comment>
<keyword evidence="3 6" id="KW-0479">Metal-binding</keyword>
<feature type="binding site" evidence="6">
    <location>
        <begin position="183"/>
        <end position="185"/>
    </location>
    <ligand>
        <name>substrate</name>
    </ligand>
</feature>
<feature type="site" description="Important for catalytic activity; stabilizes the transition state when the phosphoryl donor is PPi" evidence="6">
    <location>
        <position position="136"/>
    </location>
</feature>
<keyword evidence="6" id="KW-0324">Glycolysis</keyword>
<feature type="site" description="Important for catalytic activity and substrate specificity; stabilizes the transition state when the phosphoryl donor is PPi; prevents ATP from binding by mimicking the alpha-phosphate group of ATP" evidence="6">
    <location>
        <position position="110"/>
    </location>
</feature>
<dbReference type="RefSeq" id="WP_283831172.1">
    <property type="nucleotide sequence ID" value="NZ_JASJEU010000006.1"/>
</dbReference>
<evidence type="ECO:0000256" key="4">
    <source>
        <dbReference type="ARBA" id="ARBA00022777"/>
    </source>
</evidence>
<feature type="binding site" evidence="6">
    <location>
        <position position="11"/>
    </location>
    <ligand>
        <name>diphosphate</name>
        <dbReference type="ChEBI" id="CHEBI:33019"/>
    </ligand>
</feature>
<feature type="domain" description="Phosphofructokinase" evidence="7">
    <location>
        <begin position="4"/>
        <end position="255"/>
    </location>
</feature>
<keyword evidence="6" id="KW-0963">Cytoplasm</keyword>
<reference evidence="8 9" key="1">
    <citation type="submission" date="2023-05" db="EMBL/GenBank/DDBJ databases">
        <title>Gordonibacter KGMB12511T sp. nov., isolated from faeces of healthy Korean.</title>
        <authorList>
            <person name="Kim H.S."/>
            <person name="Kim J.-S."/>
            <person name="Suh M.K."/>
            <person name="Eom M.K."/>
            <person name="Do H.E."/>
            <person name="Lee J.-S."/>
        </authorList>
    </citation>
    <scope>NUCLEOTIDE SEQUENCE [LARGE SCALE GENOMIC DNA]</scope>
    <source>
        <strain evidence="8 9">KGMB12511</strain>
    </source>
</reference>
<accession>A0ABT7DJX3</accession>
<dbReference type="InterPro" id="IPR011404">
    <property type="entry name" value="PPi-PFK"/>
</dbReference>
<dbReference type="InterPro" id="IPR022953">
    <property type="entry name" value="ATP_PFK"/>
</dbReference>
<keyword evidence="2 6" id="KW-0808">Transferase</keyword>